<comment type="caution">
    <text evidence="1">The sequence shown here is derived from an EMBL/GenBank/DDBJ whole genome shotgun (WGS) entry which is preliminary data.</text>
</comment>
<protein>
    <submittedName>
        <fullName evidence="1">Uncharacterized protein</fullName>
    </submittedName>
</protein>
<name>A0A699H5T5_TANCI</name>
<dbReference type="EMBL" id="BKCJ010106114">
    <property type="protein sequence ID" value="GEX39999.1"/>
    <property type="molecule type" value="Genomic_DNA"/>
</dbReference>
<organism evidence="1">
    <name type="scientific">Tanacetum cinerariifolium</name>
    <name type="common">Dalmatian daisy</name>
    <name type="synonym">Chrysanthemum cinerariifolium</name>
    <dbReference type="NCBI Taxonomy" id="118510"/>
    <lineage>
        <taxon>Eukaryota</taxon>
        <taxon>Viridiplantae</taxon>
        <taxon>Streptophyta</taxon>
        <taxon>Embryophyta</taxon>
        <taxon>Tracheophyta</taxon>
        <taxon>Spermatophyta</taxon>
        <taxon>Magnoliopsida</taxon>
        <taxon>eudicotyledons</taxon>
        <taxon>Gunneridae</taxon>
        <taxon>Pentapetalae</taxon>
        <taxon>asterids</taxon>
        <taxon>campanulids</taxon>
        <taxon>Asterales</taxon>
        <taxon>Asteraceae</taxon>
        <taxon>Asteroideae</taxon>
        <taxon>Anthemideae</taxon>
        <taxon>Anthemidinae</taxon>
        <taxon>Tanacetum</taxon>
    </lineage>
</organism>
<gene>
    <name evidence="1" type="ORF">Tci_311974</name>
</gene>
<dbReference type="AlphaFoldDB" id="A0A699H5T5"/>
<sequence length="246" mass="27975">MAKVKRVNDKEQVQALVDKTKVIITEDSIRSDLPFDDAEGTTCLLNETWVIHQLKPIKHTLLINHLLLNPKGHKILEAYKNRLRSGELMRLKKIGSDRRVKSLMEKDGLGAQEDASKQGRIIKKIDQNIEIALDDKTQGRINDDEMFRIDDLAREEVVMDSAIEPVTTVKDSVSPTIDVTEDEITMVQALAALKSIKPKIVQSQIPTVSSLKDKGKAKMIEPKVRIKKKDQMRIDEEYTRKLQAEE</sequence>
<accession>A0A699H5T5</accession>
<evidence type="ECO:0000313" key="1">
    <source>
        <dbReference type="EMBL" id="GEX39999.1"/>
    </source>
</evidence>
<proteinExistence type="predicted"/>
<reference evidence="1" key="1">
    <citation type="journal article" date="2019" name="Sci. Rep.">
        <title>Draft genome of Tanacetum cinerariifolium, the natural source of mosquito coil.</title>
        <authorList>
            <person name="Yamashiro T."/>
            <person name="Shiraishi A."/>
            <person name="Satake H."/>
            <person name="Nakayama K."/>
        </authorList>
    </citation>
    <scope>NUCLEOTIDE SEQUENCE</scope>
</reference>